<evidence type="ECO:0000313" key="1">
    <source>
        <dbReference type="EMBL" id="KAJ7428700.1"/>
    </source>
</evidence>
<dbReference type="EMBL" id="WHWB01020157">
    <property type="protein sequence ID" value="KAJ7428700.1"/>
    <property type="molecule type" value="Genomic_DNA"/>
</dbReference>
<organism evidence="1 2">
    <name type="scientific">Willisornis vidua</name>
    <name type="common">Xingu scale-backed antbird</name>
    <dbReference type="NCBI Taxonomy" id="1566151"/>
    <lineage>
        <taxon>Eukaryota</taxon>
        <taxon>Metazoa</taxon>
        <taxon>Chordata</taxon>
        <taxon>Craniata</taxon>
        <taxon>Vertebrata</taxon>
        <taxon>Euteleostomi</taxon>
        <taxon>Archelosauria</taxon>
        <taxon>Archosauria</taxon>
        <taxon>Dinosauria</taxon>
        <taxon>Saurischia</taxon>
        <taxon>Theropoda</taxon>
        <taxon>Coelurosauria</taxon>
        <taxon>Aves</taxon>
        <taxon>Neognathae</taxon>
        <taxon>Neoaves</taxon>
        <taxon>Telluraves</taxon>
        <taxon>Australaves</taxon>
        <taxon>Passeriformes</taxon>
        <taxon>Thamnophilidae</taxon>
        <taxon>Willisornis</taxon>
    </lineage>
</organism>
<gene>
    <name evidence="1" type="ORF">WISP_00959</name>
</gene>
<name>A0ABQ9DVL0_9PASS</name>
<proteinExistence type="predicted"/>
<keyword evidence="2" id="KW-1185">Reference proteome</keyword>
<evidence type="ECO:0000313" key="2">
    <source>
        <dbReference type="Proteomes" id="UP001145742"/>
    </source>
</evidence>
<accession>A0ABQ9DVL0</accession>
<protein>
    <submittedName>
        <fullName evidence="1">Uncharacterized protein</fullName>
    </submittedName>
</protein>
<dbReference type="Proteomes" id="UP001145742">
    <property type="component" value="Unassembled WGS sequence"/>
</dbReference>
<reference evidence="1" key="1">
    <citation type="submission" date="2019-10" db="EMBL/GenBank/DDBJ databases">
        <authorList>
            <person name="Soares A.E.R."/>
            <person name="Aleixo A."/>
            <person name="Schneider P."/>
            <person name="Miyaki C.Y."/>
            <person name="Schneider M.P."/>
            <person name="Mello C."/>
            <person name="Vasconcelos A.T.R."/>
        </authorList>
    </citation>
    <scope>NUCLEOTIDE SEQUENCE</scope>
    <source>
        <tissue evidence="1">Muscle</tissue>
    </source>
</reference>
<sequence length="131" mass="14148">MASSTLCQTCIVTCSILMVRTVEEFLVQPEHSVWVTLANAMGQDTICLFTATPADPSQMCLVGIPTDADKFVIRQQTADMGLALEWATHTSSGHSVLEWKLNATKPAPAILVQKVATVAVSTPKKQDFEPS</sequence>
<comment type="caution">
    <text evidence="1">The sequence shown here is derived from an EMBL/GenBank/DDBJ whole genome shotgun (WGS) entry which is preliminary data.</text>
</comment>